<accession>A0A9D4LF19</accession>
<comment type="caution">
    <text evidence="1">The sequence shown here is derived from an EMBL/GenBank/DDBJ whole genome shotgun (WGS) entry which is preliminary data.</text>
</comment>
<reference evidence="1" key="1">
    <citation type="journal article" date="2019" name="bioRxiv">
        <title>The Genome of the Zebra Mussel, Dreissena polymorpha: A Resource for Invasive Species Research.</title>
        <authorList>
            <person name="McCartney M.A."/>
            <person name="Auch B."/>
            <person name="Kono T."/>
            <person name="Mallez S."/>
            <person name="Zhang Y."/>
            <person name="Obille A."/>
            <person name="Becker A."/>
            <person name="Abrahante J.E."/>
            <person name="Garbe J."/>
            <person name="Badalamenti J.P."/>
            <person name="Herman A."/>
            <person name="Mangelson H."/>
            <person name="Liachko I."/>
            <person name="Sullivan S."/>
            <person name="Sone E.D."/>
            <person name="Koren S."/>
            <person name="Silverstein K.A.T."/>
            <person name="Beckman K.B."/>
            <person name="Gohl D.M."/>
        </authorList>
    </citation>
    <scope>NUCLEOTIDE SEQUENCE</scope>
    <source>
        <strain evidence="1">Duluth1</strain>
        <tissue evidence="1">Whole animal</tissue>
    </source>
</reference>
<evidence type="ECO:0008006" key="3">
    <source>
        <dbReference type="Google" id="ProtNLM"/>
    </source>
</evidence>
<name>A0A9D4LF19_DREPO</name>
<proteinExistence type="predicted"/>
<keyword evidence="2" id="KW-1185">Reference proteome</keyword>
<protein>
    <recommendedName>
        <fullName evidence="3">HTH CENPB-type domain-containing protein</fullName>
    </recommendedName>
</protein>
<evidence type="ECO:0000313" key="1">
    <source>
        <dbReference type="EMBL" id="KAH3856609.1"/>
    </source>
</evidence>
<reference evidence="1" key="2">
    <citation type="submission" date="2020-11" db="EMBL/GenBank/DDBJ databases">
        <authorList>
            <person name="McCartney M.A."/>
            <person name="Auch B."/>
            <person name="Kono T."/>
            <person name="Mallez S."/>
            <person name="Becker A."/>
            <person name="Gohl D.M."/>
            <person name="Silverstein K.A.T."/>
            <person name="Koren S."/>
            <person name="Bechman K.B."/>
            <person name="Herman A."/>
            <person name="Abrahante J.E."/>
            <person name="Garbe J."/>
        </authorList>
    </citation>
    <scope>NUCLEOTIDE SEQUENCE</scope>
    <source>
        <strain evidence="1">Duluth1</strain>
        <tissue evidence="1">Whole animal</tissue>
    </source>
</reference>
<dbReference type="AlphaFoldDB" id="A0A9D4LF19"/>
<gene>
    <name evidence="1" type="ORF">DPMN_099201</name>
</gene>
<evidence type="ECO:0000313" key="2">
    <source>
        <dbReference type="Proteomes" id="UP000828390"/>
    </source>
</evidence>
<organism evidence="1 2">
    <name type="scientific">Dreissena polymorpha</name>
    <name type="common">Zebra mussel</name>
    <name type="synonym">Mytilus polymorpha</name>
    <dbReference type="NCBI Taxonomy" id="45954"/>
    <lineage>
        <taxon>Eukaryota</taxon>
        <taxon>Metazoa</taxon>
        <taxon>Spiralia</taxon>
        <taxon>Lophotrochozoa</taxon>
        <taxon>Mollusca</taxon>
        <taxon>Bivalvia</taxon>
        <taxon>Autobranchia</taxon>
        <taxon>Heteroconchia</taxon>
        <taxon>Euheterodonta</taxon>
        <taxon>Imparidentia</taxon>
        <taxon>Neoheterodontei</taxon>
        <taxon>Myida</taxon>
        <taxon>Dreissenoidea</taxon>
        <taxon>Dreissenidae</taxon>
        <taxon>Dreissena</taxon>
    </lineage>
</organism>
<sequence length="71" mass="8098">MAALGYGYTISEVVASATNYAVFLGKRPNDKPLSVKWFKGFQQRWPELRVVRPRALSNYRAEATLEVNVHE</sequence>
<dbReference type="EMBL" id="JAIWYP010000003">
    <property type="protein sequence ID" value="KAH3856609.1"/>
    <property type="molecule type" value="Genomic_DNA"/>
</dbReference>
<dbReference type="Proteomes" id="UP000828390">
    <property type="component" value="Unassembled WGS sequence"/>
</dbReference>